<evidence type="ECO:0000259" key="2">
    <source>
        <dbReference type="Pfam" id="PF16344"/>
    </source>
</evidence>
<evidence type="ECO:0008006" key="5">
    <source>
        <dbReference type="Google" id="ProtNLM"/>
    </source>
</evidence>
<reference evidence="3 4" key="1">
    <citation type="submission" date="2017-01" db="EMBL/GenBank/DDBJ databases">
        <title>A new Hymenobacter.</title>
        <authorList>
            <person name="Liang Y."/>
            <person name="Feng F."/>
        </authorList>
    </citation>
    <scope>NUCLEOTIDE SEQUENCE [LARGE SCALE GENOMIC DNA]</scope>
    <source>
        <strain evidence="3">MIMBbqt21</strain>
    </source>
</reference>
<dbReference type="EMBL" id="MTSE01000009">
    <property type="protein sequence ID" value="OUJ72624.1"/>
    <property type="molecule type" value="Genomic_DNA"/>
</dbReference>
<dbReference type="GO" id="GO:0016989">
    <property type="term" value="F:sigma factor antagonist activity"/>
    <property type="evidence" value="ECO:0007669"/>
    <property type="project" value="TreeGrafter"/>
</dbReference>
<keyword evidence="4" id="KW-1185">Reference proteome</keyword>
<dbReference type="Gene3D" id="2.60.120.1440">
    <property type="match status" value="1"/>
</dbReference>
<comment type="caution">
    <text evidence="3">The sequence shown here is derived from an EMBL/GenBank/DDBJ whole genome shotgun (WGS) entry which is preliminary data.</text>
</comment>
<name>A0A243WAN2_9BACT</name>
<dbReference type="PIRSF" id="PIRSF018266">
    <property type="entry name" value="FecR"/>
    <property type="match status" value="1"/>
</dbReference>
<gene>
    <name evidence="3" type="ORF">BXP70_17055</name>
</gene>
<feature type="domain" description="FecR protein" evidence="1">
    <location>
        <begin position="131"/>
        <end position="225"/>
    </location>
</feature>
<dbReference type="PANTHER" id="PTHR30273">
    <property type="entry name" value="PERIPLASMIC SIGNAL SENSOR AND SIGMA FACTOR ACTIVATOR FECR-RELATED"/>
    <property type="match status" value="1"/>
</dbReference>
<protein>
    <recommendedName>
        <fullName evidence="5">FecR protein domain-containing protein</fullName>
    </recommendedName>
</protein>
<dbReference type="Proteomes" id="UP000194873">
    <property type="component" value="Unassembled WGS sequence"/>
</dbReference>
<accession>A0A243WAN2</accession>
<dbReference type="Pfam" id="PF04773">
    <property type="entry name" value="FecR"/>
    <property type="match status" value="1"/>
</dbReference>
<proteinExistence type="predicted"/>
<dbReference type="OrthoDB" id="645173at2"/>
<sequence>MNPAHLQDLLRRYQQGNCTPEERQVVEAWYEELGSPEKLQLSAEEQQLLQADLWQRIARETVSVEEPLDAYQPNRWWQVAPVRWAAAALIAVGLGAVGIQLAQPSTVVTQQPAATAIATMPAWAADDLLVYTTSPRQSTTVKLPDGSTAFLAPGSRLQYPRQFTGSSRQVYLTGEASFDVQHDTARPFRVYTDKLVTTVLGTLFTVRSYAGQAQVLVKVRRGKVQVTPRLPDSKNPEVLSPALASLVVRPNQQAVYSAAAQELTKELVAQPAVLTNQPFAFDDRPVSEVLLALEKAYGVDIVYDESKLANCTVSLVLKDQSLFNKLAILCKTLGASYELLDTHIVVHSQGCKS</sequence>
<feature type="domain" description="Protein FecR C-terminal" evidence="2">
    <location>
        <begin position="279"/>
        <end position="345"/>
    </location>
</feature>
<dbReference type="AlphaFoldDB" id="A0A243WAN2"/>
<evidence type="ECO:0000313" key="3">
    <source>
        <dbReference type="EMBL" id="OUJ72624.1"/>
    </source>
</evidence>
<dbReference type="InterPro" id="IPR006860">
    <property type="entry name" value="FecR"/>
</dbReference>
<dbReference type="RefSeq" id="WP_086595310.1">
    <property type="nucleotide sequence ID" value="NZ_MTSE01000009.1"/>
</dbReference>
<dbReference type="InterPro" id="IPR012373">
    <property type="entry name" value="Ferrdict_sens_TM"/>
</dbReference>
<dbReference type="PANTHER" id="PTHR30273:SF2">
    <property type="entry name" value="PROTEIN FECR"/>
    <property type="match status" value="1"/>
</dbReference>
<evidence type="ECO:0000259" key="1">
    <source>
        <dbReference type="Pfam" id="PF04773"/>
    </source>
</evidence>
<dbReference type="Gene3D" id="3.55.50.30">
    <property type="match status" value="1"/>
</dbReference>
<evidence type="ECO:0000313" key="4">
    <source>
        <dbReference type="Proteomes" id="UP000194873"/>
    </source>
</evidence>
<organism evidence="3 4">
    <name type="scientific">Hymenobacter crusticola</name>
    <dbReference type="NCBI Taxonomy" id="1770526"/>
    <lineage>
        <taxon>Bacteria</taxon>
        <taxon>Pseudomonadati</taxon>
        <taxon>Bacteroidota</taxon>
        <taxon>Cytophagia</taxon>
        <taxon>Cytophagales</taxon>
        <taxon>Hymenobacteraceae</taxon>
        <taxon>Hymenobacter</taxon>
    </lineage>
</organism>
<dbReference type="Pfam" id="PF16344">
    <property type="entry name" value="FecR_C"/>
    <property type="match status" value="1"/>
</dbReference>
<dbReference type="InterPro" id="IPR032508">
    <property type="entry name" value="FecR_C"/>
</dbReference>